<dbReference type="AlphaFoldDB" id="A0A1I1YXQ2"/>
<dbReference type="InterPro" id="IPR038492">
    <property type="entry name" value="GBBH-like_N_sf"/>
</dbReference>
<evidence type="ECO:0000259" key="4">
    <source>
        <dbReference type="Pfam" id="PF06155"/>
    </source>
</evidence>
<reference evidence="6" key="1">
    <citation type="submission" date="2016-10" db="EMBL/GenBank/DDBJ databases">
        <authorList>
            <person name="Varghese N."/>
            <person name="Submissions S."/>
        </authorList>
    </citation>
    <scope>NUCLEOTIDE SEQUENCE [LARGE SCALE GENOMIC DNA]</scope>
    <source>
        <strain evidence="6">DSM 7481</strain>
    </source>
</reference>
<protein>
    <submittedName>
        <fullName evidence="5">DUF971 family protein</fullName>
    </submittedName>
</protein>
<dbReference type="Pfam" id="PF06155">
    <property type="entry name" value="GBBH-like_N"/>
    <property type="match status" value="1"/>
</dbReference>
<dbReference type="Gene3D" id="3.30.2020.30">
    <property type="match status" value="1"/>
</dbReference>
<evidence type="ECO:0000313" key="5">
    <source>
        <dbReference type="EMBL" id="SFE24261.1"/>
    </source>
</evidence>
<evidence type="ECO:0000256" key="2">
    <source>
        <dbReference type="ARBA" id="ARBA00023004"/>
    </source>
</evidence>
<organism evidence="5 6">
    <name type="scientific">Paracidovorax konjaci</name>
    <dbReference type="NCBI Taxonomy" id="32040"/>
    <lineage>
        <taxon>Bacteria</taxon>
        <taxon>Pseudomonadati</taxon>
        <taxon>Pseudomonadota</taxon>
        <taxon>Betaproteobacteria</taxon>
        <taxon>Burkholderiales</taxon>
        <taxon>Comamonadaceae</taxon>
        <taxon>Paracidovorax</taxon>
    </lineage>
</organism>
<keyword evidence="6" id="KW-1185">Reference proteome</keyword>
<sequence>MAGLKPDTPLPQSLTAHGASRVLEVVFSDGAAFRIPFELMRVYSPSAEVQGHGPGQEVLQTGKRDVTITAIEPVGHYAIRPTFSDGHDTGIFSWDWLYELGQRQEALWAQYAERLALAGADRDAPMPAPRRGGGGASHGGCGGH</sequence>
<dbReference type="Proteomes" id="UP000199517">
    <property type="component" value="Unassembled WGS sequence"/>
</dbReference>
<feature type="region of interest" description="Disordered" evidence="3">
    <location>
        <begin position="122"/>
        <end position="144"/>
    </location>
</feature>
<name>A0A1I1YXQ2_9BURK</name>
<feature type="compositionally biased region" description="Gly residues" evidence="3">
    <location>
        <begin position="131"/>
        <end position="144"/>
    </location>
</feature>
<dbReference type="RefSeq" id="WP_092957247.1">
    <property type="nucleotide sequence ID" value="NZ_FOMQ01000021.1"/>
</dbReference>
<keyword evidence="1" id="KW-0479">Metal-binding</keyword>
<evidence type="ECO:0000256" key="1">
    <source>
        <dbReference type="ARBA" id="ARBA00022723"/>
    </source>
</evidence>
<accession>A0A1I1YXQ2</accession>
<dbReference type="InterPro" id="IPR010376">
    <property type="entry name" value="GBBH-like_N"/>
</dbReference>
<dbReference type="EMBL" id="FOMQ01000021">
    <property type="protein sequence ID" value="SFE24261.1"/>
    <property type="molecule type" value="Genomic_DNA"/>
</dbReference>
<gene>
    <name evidence="5" type="ORF">SAMN04489710_12129</name>
</gene>
<dbReference type="GO" id="GO:0046872">
    <property type="term" value="F:metal ion binding"/>
    <property type="evidence" value="ECO:0007669"/>
    <property type="project" value="UniProtKB-KW"/>
</dbReference>
<dbReference type="PANTHER" id="PTHR35303:SF5">
    <property type="entry name" value="OS02G0197800 PROTEIN"/>
    <property type="match status" value="1"/>
</dbReference>
<evidence type="ECO:0000313" key="6">
    <source>
        <dbReference type="Proteomes" id="UP000199517"/>
    </source>
</evidence>
<dbReference type="OrthoDB" id="9794178at2"/>
<keyword evidence="2" id="KW-0408">Iron</keyword>
<dbReference type="STRING" id="32040.SAMN04489710_12129"/>
<dbReference type="PANTHER" id="PTHR35303">
    <property type="entry name" value="OS02G0197800 PROTEIN"/>
    <property type="match status" value="1"/>
</dbReference>
<proteinExistence type="predicted"/>
<feature type="domain" description="Gamma-butyrobetaine hydroxylase-like N-terminal" evidence="4">
    <location>
        <begin position="16"/>
        <end position="98"/>
    </location>
</feature>
<evidence type="ECO:0000256" key="3">
    <source>
        <dbReference type="SAM" id="MobiDB-lite"/>
    </source>
</evidence>